<dbReference type="SUPFAM" id="SSF54236">
    <property type="entry name" value="Ubiquitin-like"/>
    <property type="match status" value="1"/>
</dbReference>
<dbReference type="SUPFAM" id="SSF54001">
    <property type="entry name" value="Cysteine proteinases"/>
    <property type="match status" value="1"/>
</dbReference>
<dbReference type="PANTHER" id="PTHR43982">
    <property type="entry name" value="UBIQUITIN CARBOXYL-TERMINAL HYDROLASE"/>
    <property type="match status" value="1"/>
</dbReference>
<dbReference type="Ensembl" id="ENSNVIT00000025962.1">
    <property type="protein sequence ID" value="ENSNVIP00000022303.1"/>
    <property type="gene ID" value="ENSNVIG00000017207.1"/>
</dbReference>
<feature type="domain" description="USP" evidence="8">
    <location>
        <begin position="70"/>
        <end position="409"/>
    </location>
</feature>
<dbReference type="PROSITE" id="PS00973">
    <property type="entry name" value="USP_2"/>
    <property type="match status" value="1"/>
</dbReference>
<comment type="similarity">
    <text evidence="2">Belongs to the peptidase C19 family. USP14/UBP6 subfamily.</text>
</comment>
<dbReference type="CDD" id="cd16104">
    <property type="entry name" value="Ubl_USP14_like"/>
    <property type="match status" value="1"/>
</dbReference>
<dbReference type="Proteomes" id="UP000694425">
    <property type="component" value="Unplaced"/>
</dbReference>
<reference evidence="9" key="2">
    <citation type="submission" date="2025-09" db="UniProtKB">
        <authorList>
            <consortium name="Ensembl"/>
        </authorList>
    </citation>
    <scope>IDENTIFICATION</scope>
</reference>
<dbReference type="InterPro" id="IPR019954">
    <property type="entry name" value="Ubiquitin_CS"/>
</dbReference>
<dbReference type="PROSITE" id="PS00299">
    <property type="entry name" value="UBIQUITIN_1"/>
    <property type="match status" value="1"/>
</dbReference>
<evidence type="ECO:0000256" key="2">
    <source>
        <dbReference type="ARBA" id="ARBA00008739"/>
    </source>
</evidence>
<protein>
    <recommendedName>
        <fullName evidence="7">Ubiquitin carboxyl-terminal hydrolase</fullName>
        <ecNumber evidence="7">3.4.19.12</ecNumber>
    </recommendedName>
</protein>
<evidence type="ECO:0000313" key="10">
    <source>
        <dbReference type="Proteomes" id="UP000694425"/>
    </source>
</evidence>
<dbReference type="GeneTree" id="ENSGT00390000009615"/>
<name>A0A8C7BLJ9_NEOVI</name>
<reference evidence="9" key="1">
    <citation type="submission" date="2025-08" db="UniProtKB">
        <authorList>
            <consortium name="Ensembl"/>
        </authorList>
    </citation>
    <scope>IDENTIFICATION</scope>
</reference>
<dbReference type="InterPro" id="IPR028889">
    <property type="entry name" value="USP"/>
</dbReference>
<keyword evidence="5 7" id="KW-0378">Hydrolase</keyword>
<dbReference type="InterPro" id="IPR001394">
    <property type="entry name" value="Peptidase_C19_UCH"/>
</dbReference>
<evidence type="ECO:0000256" key="7">
    <source>
        <dbReference type="RuleBase" id="RU366025"/>
    </source>
</evidence>
<dbReference type="SMART" id="SM00213">
    <property type="entry name" value="UBQ"/>
    <property type="match status" value="1"/>
</dbReference>
<dbReference type="EC" id="3.4.19.12" evidence="7"/>
<evidence type="ECO:0000256" key="6">
    <source>
        <dbReference type="ARBA" id="ARBA00022807"/>
    </source>
</evidence>
<dbReference type="InterPro" id="IPR044635">
    <property type="entry name" value="UBP14-like"/>
</dbReference>
<accession>A0A8C7BLJ9</accession>
<dbReference type="InterPro" id="IPR018200">
    <property type="entry name" value="USP_CS"/>
</dbReference>
<dbReference type="PROSITE" id="PS50235">
    <property type="entry name" value="USP_3"/>
    <property type="match status" value="1"/>
</dbReference>
<dbReference type="InterPro" id="IPR038765">
    <property type="entry name" value="Papain-like_cys_pep_sf"/>
</dbReference>
<comment type="catalytic activity">
    <reaction evidence="1 7">
        <text>Thiol-dependent hydrolysis of ester, thioester, amide, peptide and isopeptide bonds formed by the C-terminal Gly of ubiquitin (a 76-residue protein attached to proteins as an intracellular targeting signal).</text>
        <dbReference type="EC" id="3.4.19.12"/>
    </reaction>
</comment>
<dbReference type="GO" id="GO:0070628">
    <property type="term" value="F:proteasome binding"/>
    <property type="evidence" value="ECO:0007669"/>
    <property type="project" value="TreeGrafter"/>
</dbReference>
<dbReference type="PANTHER" id="PTHR43982:SF1">
    <property type="entry name" value="UBIQUITIN CARBOXYL-TERMINAL HYDROLASE 14"/>
    <property type="match status" value="1"/>
</dbReference>
<dbReference type="InterPro" id="IPR000626">
    <property type="entry name" value="Ubiquitin-like_dom"/>
</dbReference>
<dbReference type="InterPro" id="IPR029071">
    <property type="entry name" value="Ubiquitin-like_domsf"/>
</dbReference>
<evidence type="ECO:0000259" key="8">
    <source>
        <dbReference type="PROSITE" id="PS50235"/>
    </source>
</evidence>
<evidence type="ECO:0000256" key="4">
    <source>
        <dbReference type="ARBA" id="ARBA00022786"/>
    </source>
</evidence>
<sequence>MPLYSVTVKWGKEKFEGVELNTDEPPMVFKAQLFALTGVQPARQKVMVKGGTLKDDDWGNLKIKNMELPCGLTNLGNTCYMNATVQCIRSVPELKDALKRYAGALRASGEMASAQYITAALRDLFDSMDKTSSSIPPIILLQFLHMAFPQFAEKGEQGQYLQQDANECWIQMMRVLQQKLEAIEDDSVKETDSSSASAVTPSKKKSLIDQFFGVEFETRLQEEITKQSPTLQRNALYIKSSKISRLPAYLTIQMVRFFYKEKESVNAKVLKDVKFPLMLDVYELCTPELQEKMVSFRSKFKDLEDKKVNQQPKTSDKKSSPQKEVKYEPFSFADDIGSNNCGYYDLQAVLTHQGRSSSSGHYVSWVKRKQDEWIKFDDDKVSIVTPEDILRLSGGGDWHIAYVLLYGPRRVEIMEEESEQ</sequence>
<dbReference type="Gene3D" id="3.90.70.10">
    <property type="entry name" value="Cysteine proteinases"/>
    <property type="match status" value="2"/>
</dbReference>
<dbReference type="Pfam" id="PF00443">
    <property type="entry name" value="UCH"/>
    <property type="match status" value="1"/>
</dbReference>
<keyword evidence="4 7" id="KW-0833">Ubl conjugation pathway</keyword>
<dbReference type="GO" id="GO:0043161">
    <property type="term" value="P:proteasome-mediated ubiquitin-dependent protein catabolic process"/>
    <property type="evidence" value="ECO:0007669"/>
    <property type="project" value="InterPro"/>
</dbReference>
<dbReference type="GO" id="GO:0061136">
    <property type="term" value="P:regulation of proteasomal protein catabolic process"/>
    <property type="evidence" value="ECO:0007669"/>
    <property type="project" value="TreeGrafter"/>
</dbReference>
<dbReference type="PROSITE" id="PS00972">
    <property type="entry name" value="USP_1"/>
    <property type="match status" value="1"/>
</dbReference>
<dbReference type="CDD" id="cd02657">
    <property type="entry name" value="Peptidase_C19A"/>
    <property type="match status" value="1"/>
</dbReference>
<dbReference type="Gene3D" id="3.10.20.90">
    <property type="entry name" value="Phosphatidylinositol 3-kinase Catalytic Subunit, Chain A, domain 1"/>
    <property type="match status" value="1"/>
</dbReference>
<dbReference type="FunFam" id="3.10.20.90:FF:000119">
    <property type="entry name" value="Ubiquitin carboxyl-terminal hydrolase 14"/>
    <property type="match status" value="1"/>
</dbReference>
<dbReference type="GO" id="GO:0004843">
    <property type="term" value="F:cysteine-type deubiquitinase activity"/>
    <property type="evidence" value="ECO:0007669"/>
    <property type="project" value="UniProtKB-UniRule"/>
</dbReference>
<evidence type="ECO:0000256" key="3">
    <source>
        <dbReference type="ARBA" id="ARBA00022670"/>
    </source>
</evidence>
<keyword evidence="6 7" id="KW-0788">Thiol protease</keyword>
<comment type="function">
    <text evidence="7">Deubiquitinating enzyme that removes conjugated ubiquitin from specific proteins to regulate different cellular processes.</text>
</comment>
<organism evidence="9 10">
    <name type="scientific">Neovison vison</name>
    <name type="common">American mink</name>
    <name type="synonym">Mustela vison</name>
    <dbReference type="NCBI Taxonomy" id="452646"/>
    <lineage>
        <taxon>Eukaryota</taxon>
        <taxon>Metazoa</taxon>
        <taxon>Chordata</taxon>
        <taxon>Craniata</taxon>
        <taxon>Vertebrata</taxon>
        <taxon>Euteleostomi</taxon>
        <taxon>Mammalia</taxon>
        <taxon>Eutheria</taxon>
        <taxon>Laurasiatheria</taxon>
        <taxon>Carnivora</taxon>
        <taxon>Caniformia</taxon>
        <taxon>Musteloidea</taxon>
        <taxon>Mustelidae</taxon>
        <taxon>Mustelinae</taxon>
        <taxon>Neogale</taxon>
    </lineage>
</organism>
<keyword evidence="3 7" id="KW-0645">Protease</keyword>
<dbReference type="GO" id="GO:0016579">
    <property type="term" value="P:protein deubiquitination"/>
    <property type="evidence" value="ECO:0007669"/>
    <property type="project" value="InterPro"/>
</dbReference>
<dbReference type="AlphaFoldDB" id="A0A8C7BLJ9"/>
<evidence type="ECO:0000256" key="5">
    <source>
        <dbReference type="ARBA" id="ARBA00022801"/>
    </source>
</evidence>
<proteinExistence type="inferred from homology"/>
<evidence type="ECO:0000313" key="9">
    <source>
        <dbReference type="Ensembl" id="ENSNVIP00000022303.1"/>
    </source>
</evidence>
<evidence type="ECO:0000256" key="1">
    <source>
        <dbReference type="ARBA" id="ARBA00000707"/>
    </source>
</evidence>
<keyword evidence="10" id="KW-1185">Reference proteome</keyword>